<keyword evidence="3 9" id="KW-0813">Transport</keyword>
<gene>
    <name evidence="11" type="ORF">OCV61_11560</name>
</gene>
<comment type="caution">
    <text evidence="11">The sequence shown here is derived from an EMBL/GenBank/DDBJ whole genome shotgun (WGS) entry which is preliminary data.</text>
</comment>
<feature type="transmembrane region" description="Helical" evidence="9">
    <location>
        <begin position="172"/>
        <end position="191"/>
    </location>
</feature>
<evidence type="ECO:0000313" key="12">
    <source>
        <dbReference type="Proteomes" id="UP001652409"/>
    </source>
</evidence>
<keyword evidence="6 9" id="KW-0812">Transmembrane</keyword>
<dbReference type="RefSeq" id="WP_158421966.1">
    <property type="nucleotide sequence ID" value="NZ_JAOQJL010000022.1"/>
</dbReference>
<dbReference type="PANTHER" id="PTHR30413">
    <property type="entry name" value="INNER MEMBRANE TRANSPORT PERMEASE"/>
    <property type="match status" value="1"/>
</dbReference>
<evidence type="ECO:0000256" key="5">
    <source>
        <dbReference type="ARBA" id="ARBA00022519"/>
    </source>
</evidence>
<dbReference type="InterPro" id="IPR047817">
    <property type="entry name" value="ABC2_TM_bact-type"/>
</dbReference>
<evidence type="ECO:0000256" key="1">
    <source>
        <dbReference type="ARBA" id="ARBA00004429"/>
    </source>
</evidence>
<comment type="subcellular location">
    <subcellularLocation>
        <location evidence="1">Cell inner membrane</location>
        <topology evidence="1">Multi-pass membrane protein</topology>
    </subcellularLocation>
    <subcellularLocation>
        <location evidence="9">Cell membrane</location>
        <topology evidence="9">Multi-pass membrane protein</topology>
    </subcellularLocation>
</comment>
<reference evidence="11 12" key="1">
    <citation type="journal article" date="2021" name="ISME Commun">
        <title>Automated analysis of genomic sequences facilitates high-throughput and comprehensive description of bacteria.</title>
        <authorList>
            <person name="Hitch T.C.A."/>
        </authorList>
    </citation>
    <scope>NUCLEOTIDE SEQUENCE [LARGE SCALE GENOMIC DNA]</scope>
    <source>
        <strain evidence="11 12">Sanger_23</strain>
    </source>
</reference>
<evidence type="ECO:0000256" key="6">
    <source>
        <dbReference type="ARBA" id="ARBA00022692"/>
    </source>
</evidence>
<evidence type="ECO:0000259" key="10">
    <source>
        <dbReference type="PROSITE" id="PS51012"/>
    </source>
</evidence>
<keyword evidence="8 9" id="KW-0472">Membrane</keyword>
<dbReference type="InterPro" id="IPR000412">
    <property type="entry name" value="ABC_2_transport"/>
</dbReference>
<dbReference type="PANTHER" id="PTHR30413:SF8">
    <property type="entry name" value="TRANSPORT PERMEASE PROTEIN"/>
    <property type="match status" value="1"/>
</dbReference>
<feature type="transmembrane region" description="Helical" evidence="9">
    <location>
        <begin position="228"/>
        <end position="247"/>
    </location>
</feature>
<evidence type="ECO:0000256" key="2">
    <source>
        <dbReference type="ARBA" id="ARBA00007783"/>
    </source>
</evidence>
<dbReference type="PROSITE" id="PS51012">
    <property type="entry name" value="ABC_TM2"/>
    <property type="match status" value="1"/>
</dbReference>
<evidence type="ECO:0000256" key="7">
    <source>
        <dbReference type="ARBA" id="ARBA00022989"/>
    </source>
</evidence>
<comment type="caution">
    <text evidence="9">Lacks conserved residue(s) required for the propagation of feature annotation.</text>
</comment>
<dbReference type="EMBL" id="JAOQJL010000022">
    <property type="protein sequence ID" value="MCU6766046.1"/>
    <property type="molecule type" value="Genomic_DNA"/>
</dbReference>
<evidence type="ECO:0000313" key="11">
    <source>
        <dbReference type="EMBL" id="MCU6766046.1"/>
    </source>
</evidence>
<dbReference type="InterPro" id="IPR013525">
    <property type="entry name" value="ABC2_TM"/>
</dbReference>
<keyword evidence="5" id="KW-0997">Cell inner membrane</keyword>
<keyword evidence="12" id="KW-1185">Reference proteome</keyword>
<feature type="transmembrane region" description="Helical" evidence="9">
    <location>
        <begin position="31"/>
        <end position="56"/>
    </location>
</feature>
<evidence type="ECO:0000256" key="8">
    <source>
        <dbReference type="ARBA" id="ARBA00023136"/>
    </source>
</evidence>
<dbReference type="Proteomes" id="UP001652409">
    <property type="component" value="Unassembled WGS sequence"/>
</dbReference>
<feature type="transmembrane region" description="Helical" evidence="9">
    <location>
        <begin position="145"/>
        <end position="166"/>
    </location>
</feature>
<name>A0ABT2TW91_9FIRM</name>
<evidence type="ECO:0000256" key="9">
    <source>
        <dbReference type="RuleBase" id="RU361157"/>
    </source>
</evidence>
<protein>
    <recommendedName>
        <fullName evidence="9">Transport permease protein</fullName>
    </recommendedName>
</protein>
<feature type="transmembrane region" description="Helical" evidence="9">
    <location>
        <begin position="111"/>
        <end position="133"/>
    </location>
</feature>
<keyword evidence="4 9" id="KW-1003">Cell membrane</keyword>
<keyword evidence="7 9" id="KW-1133">Transmembrane helix</keyword>
<feature type="domain" description="ABC transmembrane type-2" evidence="10">
    <location>
        <begin position="32"/>
        <end position="250"/>
    </location>
</feature>
<proteinExistence type="inferred from homology"/>
<evidence type="ECO:0000256" key="3">
    <source>
        <dbReference type="ARBA" id="ARBA00022448"/>
    </source>
</evidence>
<accession>A0ABT2TW91</accession>
<comment type="similarity">
    <text evidence="2 9">Belongs to the ABC-2 integral membrane protein family.</text>
</comment>
<dbReference type="PRINTS" id="PR00164">
    <property type="entry name" value="ABC2TRNSPORT"/>
</dbReference>
<organism evidence="11 12">
    <name type="scientific">Blautia ammoniilytica</name>
    <dbReference type="NCBI Taxonomy" id="2981782"/>
    <lineage>
        <taxon>Bacteria</taxon>
        <taxon>Bacillati</taxon>
        <taxon>Bacillota</taxon>
        <taxon>Clostridia</taxon>
        <taxon>Lachnospirales</taxon>
        <taxon>Lachnospiraceae</taxon>
        <taxon>Blautia</taxon>
    </lineage>
</organism>
<dbReference type="PIRSF" id="PIRSF006648">
    <property type="entry name" value="DrrB"/>
    <property type="match status" value="1"/>
</dbReference>
<dbReference type="Pfam" id="PF01061">
    <property type="entry name" value="ABC2_membrane"/>
    <property type="match status" value="1"/>
</dbReference>
<sequence length="258" mass="29855">MKKYIDNLIQYKFLLSELVKKGIKLKYRRSYLGIVWSLLEPLLTMIVLTIVFGTLYGNTDKTFPVYILTGRLIYSYYSTATKSALKSIRANSAMIKKVYVPKYLYPLSTVIFNYIIFLISLIVLAAVSIVLGIKPTIYLLQAPIALILVLILSYGCGMILATIGVFFRDMEYLWSVLLMIIMYTCAIFYYPEKLLKSGWFWILKYNPLYGIIKIFRDSVFGKPINMHYLMYTTAFSLLCLVIGLVCFKKKQDDFILHI</sequence>
<evidence type="ECO:0000256" key="4">
    <source>
        <dbReference type="ARBA" id="ARBA00022475"/>
    </source>
</evidence>